<feature type="transmembrane region" description="Helical" evidence="7">
    <location>
        <begin position="151"/>
        <end position="171"/>
    </location>
</feature>
<feature type="transmembrane region" description="Helical" evidence="7">
    <location>
        <begin position="76"/>
        <end position="95"/>
    </location>
</feature>
<gene>
    <name evidence="9" type="ORF">BH747_12600</name>
</gene>
<dbReference type="EMBL" id="MJEA01000019">
    <property type="protein sequence ID" value="OQO68201.1"/>
    <property type="molecule type" value="Genomic_DNA"/>
</dbReference>
<dbReference type="Proteomes" id="UP000192477">
    <property type="component" value="Unassembled WGS sequence"/>
</dbReference>
<keyword evidence="4 7" id="KW-0812">Transmembrane</keyword>
<evidence type="ECO:0000313" key="10">
    <source>
        <dbReference type="Proteomes" id="UP000192477"/>
    </source>
</evidence>
<dbReference type="PANTHER" id="PTHR43744">
    <property type="entry name" value="ABC TRANSPORTER PERMEASE PROTEIN MG189-RELATED-RELATED"/>
    <property type="match status" value="1"/>
</dbReference>
<comment type="similarity">
    <text evidence="7">Belongs to the binding-protein-dependent transport system permease family.</text>
</comment>
<proteinExistence type="inferred from homology"/>
<keyword evidence="5 7" id="KW-1133">Transmembrane helix</keyword>
<dbReference type="SUPFAM" id="SSF161098">
    <property type="entry name" value="MetI-like"/>
    <property type="match status" value="1"/>
</dbReference>
<keyword evidence="6 7" id="KW-0472">Membrane</keyword>
<comment type="caution">
    <text evidence="9">The sequence shown here is derived from an EMBL/GenBank/DDBJ whole genome shotgun (WGS) entry which is preliminary data.</text>
</comment>
<evidence type="ECO:0000256" key="1">
    <source>
        <dbReference type="ARBA" id="ARBA00004651"/>
    </source>
</evidence>
<dbReference type="RefSeq" id="WP_081184905.1">
    <property type="nucleotide sequence ID" value="NZ_MJEA01000019.1"/>
</dbReference>
<dbReference type="GO" id="GO:0055085">
    <property type="term" value="P:transmembrane transport"/>
    <property type="evidence" value="ECO:0007669"/>
    <property type="project" value="InterPro"/>
</dbReference>
<evidence type="ECO:0000256" key="7">
    <source>
        <dbReference type="RuleBase" id="RU363032"/>
    </source>
</evidence>
<dbReference type="InterPro" id="IPR000515">
    <property type="entry name" value="MetI-like"/>
</dbReference>
<evidence type="ECO:0000256" key="5">
    <source>
        <dbReference type="ARBA" id="ARBA00022989"/>
    </source>
</evidence>
<evidence type="ECO:0000256" key="2">
    <source>
        <dbReference type="ARBA" id="ARBA00022448"/>
    </source>
</evidence>
<dbReference type="Gene3D" id="1.10.3720.10">
    <property type="entry name" value="MetI-like"/>
    <property type="match status" value="1"/>
</dbReference>
<accession>A0A1V8Y6H6</accession>
<evidence type="ECO:0000313" key="9">
    <source>
        <dbReference type="EMBL" id="OQO68201.1"/>
    </source>
</evidence>
<keyword evidence="3" id="KW-1003">Cell membrane</keyword>
<sequence>MVSKKKTTKIFLWYLLVILISMTTVLPFLWTIATSFKSDSEILSGSMSFIPKHFTLDHYKEVFLTMPFLSYLKNSLILALGGVLTNLFFGSLAGYSFGQLKFKGKKVLFLIFLASMMIPSIVTMIPTFIVLRSFPLLGGNNLVGSGGLGLINTYWAILLPGAAGAFSIFFMKQFFEQLPHELGESARIDGASEFKIFLKVYFPLAKPALTTLGIMTFQAGWNAFMWPLIVLNAEEMKTVQVGLAAFQYNYSTNYGPLMAGTILATLPVLVLFIFVQKNYVQGLAEAGIK</sequence>
<comment type="subcellular location">
    <subcellularLocation>
        <location evidence="1 7">Cell membrane</location>
        <topology evidence="1 7">Multi-pass membrane protein</topology>
    </subcellularLocation>
</comment>
<dbReference type="Pfam" id="PF00528">
    <property type="entry name" value="BPD_transp_1"/>
    <property type="match status" value="1"/>
</dbReference>
<dbReference type="PROSITE" id="PS50928">
    <property type="entry name" value="ABC_TM1"/>
    <property type="match status" value="1"/>
</dbReference>
<organism evidence="9 10">
    <name type="scientific">Enterococcus villorum</name>
    <dbReference type="NCBI Taxonomy" id="112904"/>
    <lineage>
        <taxon>Bacteria</taxon>
        <taxon>Bacillati</taxon>
        <taxon>Bacillota</taxon>
        <taxon>Bacilli</taxon>
        <taxon>Lactobacillales</taxon>
        <taxon>Enterococcaceae</taxon>
        <taxon>Enterococcus</taxon>
    </lineage>
</organism>
<dbReference type="GO" id="GO:0005886">
    <property type="term" value="C:plasma membrane"/>
    <property type="evidence" value="ECO:0007669"/>
    <property type="project" value="UniProtKB-SubCell"/>
</dbReference>
<dbReference type="InterPro" id="IPR035906">
    <property type="entry name" value="MetI-like_sf"/>
</dbReference>
<dbReference type="OrthoDB" id="9771544at2"/>
<evidence type="ECO:0000256" key="3">
    <source>
        <dbReference type="ARBA" id="ARBA00022475"/>
    </source>
</evidence>
<reference evidence="9 10" key="1">
    <citation type="journal article" date="2017" name="BMC Microbiol.">
        <title>Comparative genomics of Enterococcus spp. isolated from bovine feces.</title>
        <authorList>
            <person name="Beukers A.G."/>
            <person name="Zaheer R."/>
            <person name="Goji N."/>
            <person name="Amoako K.K."/>
            <person name="Chaves A.V."/>
            <person name="Ward M.P."/>
            <person name="McAllister T.A."/>
        </authorList>
    </citation>
    <scope>NUCLEOTIDE SEQUENCE [LARGE SCALE GENOMIC DNA]</scope>
    <source>
        <strain evidence="9 10">F1129D 143</strain>
    </source>
</reference>
<evidence type="ECO:0000256" key="6">
    <source>
        <dbReference type="ARBA" id="ARBA00023136"/>
    </source>
</evidence>
<dbReference type="STRING" id="112904.BH747_12600"/>
<keyword evidence="2 7" id="KW-0813">Transport</keyword>
<evidence type="ECO:0000256" key="4">
    <source>
        <dbReference type="ARBA" id="ARBA00022692"/>
    </source>
</evidence>
<dbReference type="PANTHER" id="PTHR43744:SF12">
    <property type="entry name" value="ABC TRANSPORTER PERMEASE PROTEIN MG189-RELATED"/>
    <property type="match status" value="1"/>
</dbReference>
<name>A0A1V8Y6H6_9ENTE</name>
<feature type="transmembrane region" description="Helical" evidence="7">
    <location>
        <begin position="208"/>
        <end position="229"/>
    </location>
</feature>
<dbReference type="AlphaFoldDB" id="A0A1V8Y6H6"/>
<dbReference type="CDD" id="cd06261">
    <property type="entry name" value="TM_PBP2"/>
    <property type="match status" value="1"/>
</dbReference>
<feature type="domain" description="ABC transmembrane type-1" evidence="8">
    <location>
        <begin position="72"/>
        <end position="275"/>
    </location>
</feature>
<evidence type="ECO:0000259" key="8">
    <source>
        <dbReference type="PROSITE" id="PS50928"/>
    </source>
</evidence>
<protein>
    <submittedName>
        <fullName evidence="9">ABC transporter permease</fullName>
    </submittedName>
</protein>
<feature type="transmembrane region" description="Helical" evidence="7">
    <location>
        <begin position="257"/>
        <end position="275"/>
    </location>
</feature>
<feature type="transmembrane region" description="Helical" evidence="7">
    <location>
        <begin position="107"/>
        <end position="131"/>
    </location>
</feature>
<feature type="transmembrane region" description="Helical" evidence="7">
    <location>
        <begin position="12"/>
        <end position="33"/>
    </location>
</feature>